<evidence type="ECO:0000313" key="3">
    <source>
        <dbReference type="EMBL" id="CAI6334945.1"/>
    </source>
</evidence>
<dbReference type="EMBL" id="CAOQHR010000005">
    <property type="protein sequence ID" value="CAI6334945.1"/>
    <property type="molecule type" value="Genomic_DNA"/>
</dbReference>
<dbReference type="InterPro" id="IPR036420">
    <property type="entry name" value="BRCT_dom_sf"/>
</dbReference>
<dbReference type="Pfam" id="PF16589">
    <property type="entry name" value="BRCT_2"/>
    <property type="match status" value="1"/>
</dbReference>
<dbReference type="InterPro" id="IPR001357">
    <property type="entry name" value="BRCT_dom"/>
</dbReference>
<dbReference type="Gene3D" id="3.40.50.10190">
    <property type="entry name" value="BRCT domain"/>
    <property type="match status" value="1"/>
</dbReference>
<comment type="caution">
    <text evidence="3">The sequence shown here is derived from an EMBL/GenBank/DDBJ whole genome shotgun (WGS) entry which is preliminary data.</text>
</comment>
<dbReference type="GO" id="GO:0003887">
    <property type="term" value="F:DNA-directed DNA polymerase activity"/>
    <property type="evidence" value="ECO:0007669"/>
    <property type="project" value="TreeGrafter"/>
</dbReference>
<feature type="region of interest" description="Disordered" evidence="1">
    <location>
        <begin position="123"/>
        <end position="142"/>
    </location>
</feature>
<dbReference type="GO" id="GO:0017125">
    <property type="term" value="F:deoxycytidyl transferase activity"/>
    <property type="evidence" value="ECO:0007669"/>
    <property type="project" value="TreeGrafter"/>
</dbReference>
<dbReference type="AlphaFoldDB" id="A0A9W4UFB5"/>
<protein>
    <recommendedName>
        <fullName evidence="2">BRCT domain-containing protein</fullName>
    </recommendedName>
</protein>
<feature type="region of interest" description="Disordered" evidence="1">
    <location>
        <begin position="1"/>
        <end position="54"/>
    </location>
</feature>
<feature type="region of interest" description="Disordered" evidence="1">
    <location>
        <begin position="153"/>
        <end position="195"/>
    </location>
</feature>
<dbReference type="GO" id="GO:0042276">
    <property type="term" value="P:error-prone translesion synthesis"/>
    <property type="evidence" value="ECO:0007669"/>
    <property type="project" value="TreeGrafter"/>
</dbReference>
<proteinExistence type="predicted"/>
<dbReference type="OrthoDB" id="427711at2759"/>
<feature type="compositionally biased region" description="Basic and acidic residues" evidence="1">
    <location>
        <begin position="1"/>
        <end position="12"/>
    </location>
</feature>
<evidence type="ECO:0000256" key="1">
    <source>
        <dbReference type="SAM" id="MobiDB-lite"/>
    </source>
</evidence>
<sequence length="370" mass="40123">MSAHKTLDDDLQHPPPSAQRVAWAAGARRSGTAVTRPIARSRRDVHQPTVANNAAEPFRNLQRKENPVIDSAPNTCTSAHDERAASSSSTMPVSTVTVISHHSDTTKQPALLAPTPRFFDAWNSSSTGHQRAENRLSGSTSWRQSRNLKLGEQYKGGLTGGKRVRDTVGAGSEHFGKDGRKDNGGWQKGAKGLRDSTQRSLAELWVGDGKNDKTSNVPIPQHHPLENTSAAKADQEFNSDLSCKISEQPKLIFDGLCFYLNGSTAPLISDHRLKHIVSSHGGTHSISLSRRTVTHVILGAARGGGLSASKMQKEIAKTKKKGVRFVTADWVLSSVEANRRLPEAHFSSIHLASKAQTSIFQKMVKKPSSS</sequence>
<feature type="compositionally biased region" description="Basic and acidic residues" evidence="1">
    <location>
        <begin position="174"/>
        <end position="183"/>
    </location>
</feature>
<dbReference type="PROSITE" id="PS50172">
    <property type="entry name" value="BRCT"/>
    <property type="match status" value="1"/>
</dbReference>
<organism evidence="3 4">
    <name type="scientific">Periconia digitata</name>
    <dbReference type="NCBI Taxonomy" id="1303443"/>
    <lineage>
        <taxon>Eukaryota</taxon>
        <taxon>Fungi</taxon>
        <taxon>Dikarya</taxon>
        <taxon>Ascomycota</taxon>
        <taxon>Pezizomycotina</taxon>
        <taxon>Dothideomycetes</taxon>
        <taxon>Pleosporomycetidae</taxon>
        <taxon>Pleosporales</taxon>
        <taxon>Massarineae</taxon>
        <taxon>Periconiaceae</taxon>
        <taxon>Periconia</taxon>
    </lineage>
</organism>
<dbReference type="GO" id="GO:0070987">
    <property type="term" value="P:error-free translesion synthesis"/>
    <property type="evidence" value="ECO:0007669"/>
    <property type="project" value="TreeGrafter"/>
</dbReference>
<reference evidence="3" key="1">
    <citation type="submission" date="2023-01" db="EMBL/GenBank/DDBJ databases">
        <authorList>
            <person name="Van Ghelder C."/>
            <person name="Rancurel C."/>
        </authorList>
    </citation>
    <scope>NUCLEOTIDE SEQUENCE</scope>
    <source>
        <strain evidence="3">CNCM I-4278</strain>
    </source>
</reference>
<name>A0A9W4UFB5_9PLEO</name>
<accession>A0A9W4UFB5</accession>
<dbReference type="Proteomes" id="UP001152607">
    <property type="component" value="Unassembled WGS sequence"/>
</dbReference>
<dbReference type="SUPFAM" id="SSF52113">
    <property type="entry name" value="BRCT domain"/>
    <property type="match status" value="1"/>
</dbReference>
<feature type="domain" description="BRCT" evidence="2">
    <location>
        <begin position="248"/>
        <end position="348"/>
    </location>
</feature>
<gene>
    <name evidence="3" type="ORF">PDIGIT_LOCUS8019</name>
</gene>
<dbReference type="PANTHER" id="PTHR45990">
    <property type="entry name" value="DNA REPAIR PROTEIN REV1"/>
    <property type="match status" value="1"/>
</dbReference>
<dbReference type="SMART" id="SM00292">
    <property type="entry name" value="BRCT"/>
    <property type="match status" value="1"/>
</dbReference>
<dbReference type="PANTHER" id="PTHR45990:SF1">
    <property type="entry name" value="DNA REPAIR PROTEIN REV1"/>
    <property type="match status" value="1"/>
</dbReference>
<evidence type="ECO:0000259" key="2">
    <source>
        <dbReference type="PROSITE" id="PS50172"/>
    </source>
</evidence>
<evidence type="ECO:0000313" key="4">
    <source>
        <dbReference type="Proteomes" id="UP001152607"/>
    </source>
</evidence>
<dbReference type="GO" id="GO:0005634">
    <property type="term" value="C:nucleus"/>
    <property type="evidence" value="ECO:0007669"/>
    <property type="project" value="TreeGrafter"/>
</dbReference>
<keyword evidence="4" id="KW-1185">Reference proteome</keyword>